<evidence type="ECO:0000256" key="4">
    <source>
        <dbReference type="ARBA" id="ARBA00023136"/>
    </source>
</evidence>
<dbReference type="RefSeq" id="WP_145936171.1">
    <property type="nucleotide sequence ID" value="NZ_BNAV01000003.1"/>
</dbReference>
<dbReference type="Gene3D" id="1.10.3630.10">
    <property type="entry name" value="yeast vps74-n-term truncation variant domain like"/>
    <property type="match status" value="1"/>
</dbReference>
<evidence type="ECO:0008006" key="7">
    <source>
        <dbReference type="Google" id="ProtNLM"/>
    </source>
</evidence>
<evidence type="ECO:0000256" key="3">
    <source>
        <dbReference type="ARBA" id="ARBA00023121"/>
    </source>
</evidence>
<sequence>MGESLPAKMFLLAFHPVKGRLTSRDELGHLLRAAALAELVLSGRLRDDGGKAVVAGAVPSDPVLAAVWQEVSESSPRSWSRWVGRGRKEIFAAVRDLLADERVIRVEHARWLGLVPHTRITLRDTREARRLAEQVRRALVGTQAPSRVDGEIRVLAALAGAAQLRVVLSAADRRRNRARLDQLAEPIAPVAKALRKAITAKRAAAASSG</sequence>
<dbReference type="EMBL" id="BNAV01000003">
    <property type="protein sequence ID" value="GHF51881.1"/>
    <property type="molecule type" value="Genomic_DNA"/>
</dbReference>
<keyword evidence="4" id="KW-0472">Membrane</keyword>
<reference evidence="5" key="2">
    <citation type="submission" date="2020-09" db="EMBL/GenBank/DDBJ databases">
        <authorList>
            <person name="Sun Q."/>
            <person name="Zhou Y."/>
        </authorList>
    </citation>
    <scope>NUCLEOTIDE SEQUENCE</scope>
    <source>
        <strain evidence="5">CGMCC 4.7679</strain>
    </source>
</reference>
<organism evidence="5 6">
    <name type="scientific">Amycolatopsis bartoniae</name>
    <dbReference type="NCBI Taxonomy" id="941986"/>
    <lineage>
        <taxon>Bacteria</taxon>
        <taxon>Bacillati</taxon>
        <taxon>Actinomycetota</taxon>
        <taxon>Actinomycetes</taxon>
        <taxon>Pseudonocardiales</taxon>
        <taxon>Pseudonocardiaceae</taxon>
        <taxon>Amycolatopsis</taxon>
    </lineage>
</organism>
<comment type="subcellular location">
    <subcellularLocation>
        <location evidence="1">Golgi apparatus membrane</location>
        <topology evidence="1">Peripheral membrane protein</topology>
        <orientation evidence="1">Cytoplasmic side</orientation>
    </subcellularLocation>
</comment>
<name>A0A8H9IYU2_9PSEU</name>
<protein>
    <recommendedName>
        <fullName evidence="7">GPP34 family phosphoprotein</fullName>
    </recommendedName>
</protein>
<evidence type="ECO:0000313" key="6">
    <source>
        <dbReference type="Proteomes" id="UP000658656"/>
    </source>
</evidence>
<dbReference type="GO" id="GO:0070273">
    <property type="term" value="F:phosphatidylinositol-4-phosphate binding"/>
    <property type="evidence" value="ECO:0007669"/>
    <property type="project" value="InterPro"/>
</dbReference>
<dbReference type="InterPro" id="IPR008628">
    <property type="entry name" value="GPP34-like"/>
</dbReference>
<dbReference type="Pfam" id="PF05719">
    <property type="entry name" value="GPP34"/>
    <property type="match status" value="1"/>
</dbReference>
<proteinExistence type="predicted"/>
<evidence type="ECO:0000256" key="1">
    <source>
        <dbReference type="ARBA" id="ARBA00004255"/>
    </source>
</evidence>
<dbReference type="Proteomes" id="UP000658656">
    <property type="component" value="Unassembled WGS sequence"/>
</dbReference>
<dbReference type="GO" id="GO:0012505">
    <property type="term" value="C:endomembrane system"/>
    <property type="evidence" value="ECO:0007669"/>
    <property type="project" value="UniProtKB-ARBA"/>
</dbReference>
<keyword evidence="2" id="KW-0333">Golgi apparatus</keyword>
<evidence type="ECO:0000256" key="2">
    <source>
        <dbReference type="ARBA" id="ARBA00023034"/>
    </source>
</evidence>
<dbReference type="InterPro" id="IPR038261">
    <property type="entry name" value="GPP34-like_sf"/>
</dbReference>
<evidence type="ECO:0000313" key="5">
    <source>
        <dbReference type="EMBL" id="GHF51881.1"/>
    </source>
</evidence>
<keyword evidence="3" id="KW-0446">Lipid-binding</keyword>
<dbReference type="GO" id="GO:0005737">
    <property type="term" value="C:cytoplasm"/>
    <property type="evidence" value="ECO:0007669"/>
    <property type="project" value="UniProtKB-ARBA"/>
</dbReference>
<reference evidence="5" key="1">
    <citation type="journal article" date="2014" name="Int. J. Syst. Evol. Microbiol.">
        <title>Complete genome sequence of Corynebacterium casei LMG S-19264T (=DSM 44701T), isolated from a smear-ripened cheese.</title>
        <authorList>
            <consortium name="US DOE Joint Genome Institute (JGI-PGF)"/>
            <person name="Walter F."/>
            <person name="Albersmeier A."/>
            <person name="Kalinowski J."/>
            <person name="Ruckert C."/>
        </authorList>
    </citation>
    <scope>NUCLEOTIDE SEQUENCE</scope>
    <source>
        <strain evidence="5">CGMCC 4.7679</strain>
    </source>
</reference>
<gene>
    <name evidence="5" type="ORF">GCM10017566_26420</name>
</gene>
<comment type="caution">
    <text evidence="5">The sequence shown here is derived from an EMBL/GenBank/DDBJ whole genome shotgun (WGS) entry which is preliminary data.</text>
</comment>
<accession>A0A8H9IYU2</accession>
<dbReference type="AlphaFoldDB" id="A0A8H9IYU2"/>
<dbReference type="OrthoDB" id="4717569at2"/>
<keyword evidence="6" id="KW-1185">Reference proteome</keyword>